<dbReference type="InterPro" id="IPR003594">
    <property type="entry name" value="HATPase_dom"/>
</dbReference>
<evidence type="ECO:0000256" key="1">
    <source>
        <dbReference type="ARBA" id="ARBA00022527"/>
    </source>
</evidence>
<dbReference type="GO" id="GO:0004674">
    <property type="term" value="F:protein serine/threonine kinase activity"/>
    <property type="evidence" value="ECO:0007669"/>
    <property type="project" value="UniProtKB-KW"/>
</dbReference>
<evidence type="ECO:0000313" key="3">
    <source>
        <dbReference type="EMBL" id="BCJ69949.1"/>
    </source>
</evidence>
<sequence length="253" mass="26371">MRAFAVMAADVESGALLLTLRGPLTMPAVAASWLALQRCLTHYPRAVVVDLSDVVIVGTVPATLLPVVLRRGARLPGVSVLVHGAAPTFAGRLARGRHGPRVLAARAQAVAAVGTLPEVPGVRRAHARLAPVPQAPGRARELVDGACRTWDLEHVVEDAKLIVSELVSNAVEHAGTDIDVTVRCHRGLLRLGVADRSVTTPVPATRDEGGRAGGPVALRGRGLPMVASQSREWGVIPGPSGKIVWAALPTARG</sequence>
<keyword evidence="1" id="KW-0723">Serine/threonine-protein kinase</keyword>
<dbReference type="InterPro" id="IPR036890">
    <property type="entry name" value="HATPase_C_sf"/>
</dbReference>
<dbReference type="InterPro" id="IPR002645">
    <property type="entry name" value="STAS_dom"/>
</dbReference>
<dbReference type="CDD" id="cd16936">
    <property type="entry name" value="HATPase_RsbW-like"/>
    <property type="match status" value="1"/>
</dbReference>
<organism evidence="3 4">
    <name type="scientific">Polymorphospora rubra</name>
    <dbReference type="NCBI Taxonomy" id="338584"/>
    <lineage>
        <taxon>Bacteria</taxon>
        <taxon>Bacillati</taxon>
        <taxon>Actinomycetota</taxon>
        <taxon>Actinomycetes</taxon>
        <taxon>Micromonosporales</taxon>
        <taxon>Micromonosporaceae</taxon>
        <taxon>Polymorphospora</taxon>
    </lineage>
</organism>
<dbReference type="EMBL" id="AP023359">
    <property type="protein sequence ID" value="BCJ69949.1"/>
    <property type="molecule type" value="Genomic_DNA"/>
</dbReference>
<name>A0A810NCZ8_9ACTN</name>
<dbReference type="InterPro" id="IPR050267">
    <property type="entry name" value="Anti-sigma-factor_SerPK"/>
</dbReference>
<dbReference type="RefSeq" id="WP_212819544.1">
    <property type="nucleotide sequence ID" value="NZ_AP023359.1"/>
</dbReference>
<gene>
    <name evidence="3" type="ORF">Prubr_69700</name>
</gene>
<dbReference type="SUPFAM" id="SSF52091">
    <property type="entry name" value="SpoIIaa-like"/>
    <property type="match status" value="1"/>
</dbReference>
<dbReference type="SUPFAM" id="SSF55874">
    <property type="entry name" value="ATPase domain of HSP90 chaperone/DNA topoisomerase II/histidine kinase"/>
    <property type="match status" value="1"/>
</dbReference>
<accession>A0A810NCZ8</accession>
<dbReference type="PROSITE" id="PS50801">
    <property type="entry name" value="STAS"/>
    <property type="match status" value="1"/>
</dbReference>
<dbReference type="PANTHER" id="PTHR35526:SF3">
    <property type="entry name" value="ANTI-SIGMA-F FACTOR RSBW"/>
    <property type="match status" value="1"/>
</dbReference>
<protein>
    <recommendedName>
        <fullName evidence="2">STAS domain-containing protein</fullName>
    </recommendedName>
</protein>
<keyword evidence="4" id="KW-1185">Reference proteome</keyword>
<dbReference type="AlphaFoldDB" id="A0A810NCZ8"/>
<keyword evidence="1" id="KW-0808">Transferase</keyword>
<evidence type="ECO:0000313" key="4">
    <source>
        <dbReference type="Proteomes" id="UP000680866"/>
    </source>
</evidence>
<dbReference type="PANTHER" id="PTHR35526">
    <property type="entry name" value="ANTI-SIGMA-F FACTOR RSBW-RELATED"/>
    <property type="match status" value="1"/>
</dbReference>
<dbReference type="Proteomes" id="UP000680866">
    <property type="component" value="Chromosome"/>
</dbReference>
<proteinExistence type="predicted"/>
<dbReference type="Gene3D" id="3.30.565.10">
    <property type="entry name" value="Histidine kinase-like ATPase, C-terminal domain"/>
    <property type="match status" value="1"/>
</dbReference>
<dbReference type="InterPro" id="IPR036513">
    <property type="entry name" value="STAS_dom_sf"/>
</dbReference>
<dbReference type="Pfam" id="PF13581">
    <property type="entry name" value="HATPase_c_2"/>
    <property type="match status" value="1"/>
</dbReference>
<dbReference type="KEGG" id="pry:Prubr_69700"/>
<reference evidence="3" key="1">
    <citation type="submission" date="2020-08" db="EMBL/GenBank/DDBJ databases">
        <title>Whole genome shotgun sequence of Polymorphospora rubra NBRC 101157.</title>
        <authorList>
            <person name="Komaki H."/>
            <person name="Tamura T."/>
        </authorList>
    </citation>
    <scope>NUCLEOTIDE SEQUENCE</scope>
    <source>
        <strain evidence="3">NBRC 101157</strain>
    </source>
</reference>
<feature type="domain" description="STAS" evidence="2">
    <location>
        <begin position="5"/>
        <end position="95"/>
    </location>
</feature>
<keyword evidence="1" id="KW-0418">Kinase</keyword>
<evidence type="ECO:0000259" key="2">
    <source>
        <dbReference type="PROSITE" id="PS50801"/>
    </source>
</evidence>